<evidence type="ECO:0000256" key="4">
    <source>
        <dbReference type="SAM" id="Phobius"/>
    </source>
</evidence>
<dbReference type="PANTHER" id="PTHR18884">
    <property type="entry name" value="SEPTIN"/>
    <property type="match status" value="1"/>
</dbReference>
<name>A0A3E2GRU7_SCYLI</name>
<feature type="compositionally biased region" description="Polar residues" evidence="3">
    <location>
        <begin position="15"/>
        <end position="24"/>
    </location>
</feature>
<gene>
    <name evidence="6" type="ORF">B7463_g12539</name>
</gene>
<dbReference type="InterPro" id="IPR025662">
    <property type="entry name" value="Sigma_54_int_dom_ATP-bd_1"/>
</dbReference>
<keyword evidence="4" id="KW-0472">Membrane</keyword>
<dbReference type="OrthoDB" id="4150765at2759"/>
<keyword evidence="1" id="KW-0342">GTP-binding</keyword>
<dbReference type="SUPFAM" id="SSF52540">
    <property type="entry name" value="P-loop containing nucleoside triphosphate hydrolases"/>
    <property type="match status" value="1"/>
</dbReference>
<dbReference type="InterPro" id="IPR046707">
    <property type="entry name" value="DUF6780"/>
</dbReference>
<dbReference type="Pfam" id="PF20571">
    <property type="entry name" value="DUF6780"/>
    <property type="match status" value="1"/>
</dbReference>
<feature type="region of interest" description="Disordered" evidence="3">
    <location>
        <begin position="187"/>
        <end position="226"/>
    </location>
</feature>
<feature type="region of interest" description="Disordered" evidence="3">
    <location>
        <begin position="103"/>
        <end position="155"/>
    </location>
</feature>
<dbReference type="InterPro" id="IPR030379">
    <property type="entry name" value="G_SEPTIN_dom"/>
</dbReference>
<evidence type="ECO:0000256" key="1">
    <source>
        <dbReference type="RuleBase" id="RU004560"/>
    </source>
</evidence>
<evidence type="ECO:0000256" key="2">
    <source>
        <dbReference type="SAM" id="Coils"/>
    </source>
</evidence>
<keyword evidence="1" id="KW-0547">Nucleotide-binding</keyword>
<feature type="non-terminal residue" evidence="6">
    <location>
        <position position="740"/>
    </location>
</feature>
<feature type="region of interest" description="Disordered" evidence="3">
    <location>
        <begin position="49"/>
        <end position="71"/>
    </location>
</feature>
<dbReference type="STRING" id="5539.A0A3E2GRU7"/>
<evidence type="ECO:0000313" key="7">
    <source>
        <dbReference type="Proteomes" id="UP000258309"/>
    </source>
</evidence>
<dbReference type="Pfam" id="PF00735">
    <property type="entry name" value="Septin"/>
    <property type="match status" value="1"/>
</dbReference>
<reference evidence="6 7" key="1">
    <citation type="submission" date="2018-05" db="EMBL/GenBank/DDBJ databases">
        <title>Draft genome sequence of Scytalidium lignicola DSM 105466, a ubiquitous saprotrophic fungus.</title>
        <authorList>
            <person name="Buettner E."/>
            <person name="Gebauer A.M."/>
            <person name="Hofrichter M."/>
            <person name="Liers C."/>
            <person name="Kellner H."/>
        </authorList>
    </citation>
    <scope>NUCLEOTIDE SEQUENCE [LARGE SCALE GENOMIC DNA]</scope>
    <source>
        <strain evidence="6 7">DSM 105466</strain>
    </source>
</reference>
<keyword evidence="7" id="KW-1185">Reference proteome</keyword>
<protein>
    <recommendedName>
        <fullName evidence="5">Septin-type G domain-containing protein</fullName>
    </recommendedName>
</protein>
<feature type="region of interest" description="Disordered" evidence="3">
    <location>
        <begin position="1"/>
        <end position="31"/>
    </location>
</feature>
<feature type="compositionally biased region" description="Low complexity" evidence="3">
    <location>
        <begin position="122"/>
        <end position="136"/>
    </location>
</feature>
<evidence type="ECO:0000259" key="5">
    <source>
        <dbReference type="PROSITE" id="PS51719"/>
    </source>
</evidence>
<feature type="non-terminal residue" evidence="6">
    <location>
        <position position="1"/>
    </location>
</feature>
<dbReference type="AlphaFoldDB" id="A0A3E2GRU7"/>
<dbReference type="InterPro" id="IPR027417">
    <property type="entry name" value="P-loop_NTPase"/>
</dbReference>
<sequence>MRPLPGDDVLERSRSASFADNDTTPIRAPYQHGCPQMTYFIADEKTVEESQSTISNISKHRESPKGSTYGVESLETTIASTTQDSDDLEDTVRRARHNWKKNIMTHTGIPAEDTHNLSESLSPKSSAMSSRNASPSLTRQRRMSQQSTSLPLTPLYYGSTAPGSITSSPDSGRNSIAGSYMDDLESQAVASSGEEDQERGVRADMVDSGSAPQLVMPSIKMPSRRPFTENGKNLGRLKVLVAGDSGVGKTSLIKAIVQICEDIVHVDPIPATSSPLSELRRKNSKSKSKNASSDVRTTSQVTEVFASTRAYPFWWSDLDESKVLRRRKSMGGSVLERNLCFVDTPGYGNTTSCLDAITPVLNYVESNLCRIASPDQLSDSDAISMLSGNGGFQVDVVFYVIMQRLKPVDLEYLRRLSPLTNVIPLIAQSDTLTPEQITSLKSQIISELERAGIRPFNICQLAALDPQQPSAQTSLPYAISTATTSDHETMDASLLMSPDYIQPLAHSELQPLVAQIFQQDTISWLRHSAAKKFIDWRDNASSASKPQALYRPLTSPSSCGLTSPIGTTTSYALARITDHTQREERLAQIRLANWAADLQRSLHNERLRYEELARNERAVWLTERLGECVADGTIVPISQCQTYTPHSHSRRKSGTFSRAMVRHGYGGKSGRTNGGLNTALNPHDPLGLLQLNEDMKRRGWIALQVVSSVGIIGGLAIWFSRGWNSDSDAWLLGNIELPHW</sequence>
<comment type="caution">
    <text evidence="6">The sequence shown here is derived from an EMBL/GenBank/DDBJ whole genome shotgun (WGS) entry which is preliminary data.</text>
</comment>
<comment type="similarity">
    <text evidence="1">Belongs to the TRAFAC class TrmE-Era-EngA-EngB-Septin-like GTPase superfamily. Septin GTPase family.</text>
</comment>
<keyword evidence="2" id="KW-0175">Coiled coil</keyword>
<dbReference type="Gene3D" id="3.40.50.300">
    <property type="entry name" value="P-loop containing nucleotide triphosphate hydrolases"/>
    <property type="match status" value="1"/>
</dbReference>
<dbReference type="EMBL" id="NCSJ02000605">
    <property type="protein sequence ID" value="RFU23800.1"/>
    <property type="molecule type" value="Genomic_DNA"/>
</dbReference>
<organism evidence="6 7">
    <name type="scientific">Scytalidium lignicola</name>
    <name type="common">Hyphomycete</name>
    <dbReference type="NCBI Taxonomy" id="5539"/>
    <lineage>
        <taxon>Eukaryota</taxon>
        <taxon>Fungi</taxon>
        <taxon>Dikarya</taxon>
        <taxon>Ascomycota</taxon>
        <taxon>Pezizomycotina</taxon>
        <taxon>Leotiomycetes</taxon>
        <taxon>Leotiomycetes incertae sedis</taxon>
        <taxon>Scytalidium</taxon>
    </lineage>
</organism>
<dbReference type="OMA" id="KPYPPWW"/>
<proteinExistence type="inferred from homology"/>
<accession>A0A3E2GRU7</accession>
<evidence type="ECO:0000256" key="3">
    <source>
        <dbReference type="SAM" id="MobiDB-lite"/>
    </source>
</evidence>
<dbReference type="Proteomes" id="UP000258309">
    <property type="component" value="Unassembled WGS sequence"/>
</dbReference>
<dbReference type="GO" id="GO:0005525">
    <property type="term" value="F:GTP binding"/>
    <property type="evidence" value="ECO:0007669"/>
    <property type="project" value="UniProtKB-KW"/>
</dbReference>
<feature type="coiled-coil region" evidence="2">
    <location>
        <begin position="71"/>
        <end position="98"/>
    </location>
</feature>
<dbReference type="PROSITE" id="PS00675">
    <property type="entry name" value="SIGMA54_INTERACT_1"/>
    <property type="match status" value="1"/>
</dbReference>
<feature type="domain" description="Septin-type G" evidence="5">
    <location>
        <begin position="233"/>
        <end position="543"/>
    </location>
</feature>
<evidence type="ECO:0000313" key="6">
    <source>
        <dbReference type="EMBL" id="RFU23800.1"/>
    </source>
</evidence>
<keyword evidence="4" id="KW-0812">Transmembrane</keyword>
<dbReference type="PROSITE" id="PS51719">
    <property type="entry name" value="G_SEPTIN"/>
    <property type="match status" value="1"/>
</dbReference>
<feature type="region of interest" description="Disordered" evidence="3">
    <location>
        <begin position="271"/>
        <end position="294"/>
    </location>
</feature>
<keyword evidence="4" id="KW-1133">Transmembrane helix</keyword>
<feature type="transmembrane region" description="Helical" evidence="4">
    <location>
        <begin position="699"/>
        <end position="719"/>
    </location>
</feature>